<proteinExistence type="predicted"/>
<protein>
    <recommendedName>
        <fullName evidence="4">DUF305 domain-containing protein</fullName>
    </recommendedName>
</protein>
<feature type="chain" id="PRO_5024460815" description="DUF305 domain-containing protein" evidence="1">
    <location>
        <begin position="27"/>
        <end position="97"/>
    </location>
</feature>
<dbReference type="KEGG" id="hcv:FTV88_0003"/>
<evidence type="ECO:0000313" key="3">
    <source>
        <dbReference type="Proteomes" id="UP000366051"/>
    </source>
</evidence>
<organism evidence="2 3">
    <name type="scientific">Heliorestis convoluta</name>
    <dbReference type="NCBI Taxonomy" id="356322"/>
    <lineage>
        <taxon>Bacteria</taxon>
        <taxon>Bacillati</taxon>
        <taxon>Bacillota</taxon>
        <taxon>Clostridia</taxon>
        <taxon>Eubacteriales</taxon>
        <taxon>Heliobacteriaceae</taxon>
        <taxon>Heliorestis</taxon>
    </lineage>
</organism>
<reference evidence="3" key="1">
    <citation type="submission" date="2019-11" db="EMBL/GenBank/DDBJ databases">
        <title>Genome sequence of Heliorestis convoluta strain HH, an alkaliphilic and minimalistic phototrophic bacterium from a soda lake in Egypt.</title>
        <authorList>
            <person name="Dewey E.D."/>
            <person name="Stokes L.M."/>
            <person name="Burchell B.M."/>
            <person name="Shaffer K.N."/>
            <person name="Huntington A.M."/>
            <person name="Baker J.M."/>
            <person name="Nadendla S."/>
            <person name="Giglio M.G."/>
            <person name="Touchman J.W."/>
            <person name="Blankenship R.E."/>
            <person name="Madigan M.T."/>
            <person name="Sattley W.M."/>
        </authorList>
    </citation>
    <scope>NUCLEOTIDE SEQUENCE [LARGE SCALE GENOMIC DNA]</scope>
    <source>
        <strain evidence="3">HH</strain>
    </source>
</reference>
<dbReference type="Proteomes" id="UP000366051">
    <property type="component" value="Chromosome"/>
</dbReference>
<keyword evidence="1" id="KW-0732">Signal</keyword>
<feature type="signal peptide" evidence="1">
    <location>
        <begin position="1"/>
        <end position="26"/>
    </location>
</feature>
<dbReference type="RefSeq" id="WP_153723800.1">
    <property type="nucleotide sequence ID" value="NZ_CP045875.1"/>
</dbReference>
<accession>A0A5Q2MZ33</accession>
<dbReference type="EMBL" id="CP045875">
    <property type="protein sequence ID" value="QGG46182.1"/>
    <property type="molecule type" value="Genomic_DNA"/>
</dbReference>
<name>A0A5Q2MZ33_9FIRM</name>
<evidence type="ECO:0000256" key="1">
    <source>
        <dbReference type="SAM" id="SignalP"/>
    </source>
</evidence>
<evidence type="ECO:0000313" key="2">
    <source>
        <dbReference type="EMBL" id="QGG46182.1"/>
    </source>
</evidence>
<gene>
    <name evidence="2" type="ORF">FTV88_0003</name>
</gene>
<evidence type="ECO:0008006" key="4">
    <source>
        <dbReference type="Google" id="ProtNLM"/>
    </source>
</evidence>
<keyword evidence="3" id="KW-1185">Reference proteome</keyword>
<dbReference type="AlphaFoldDB" id="A0A5Q2MZ33"/>
<sequence length="97" mass="10601">MKKLIAVGLIGMALGAGFFQISTASAETEQAPRGAGAMHGMMSEKAGWMSDMMGPMHNKMMTMHQKMMGDRMDTPEGQAMIEACNAFWARQNTQQDL</sequence>